<gene>
    <name evidence="4" type="ORF">WISP_43556</name>
</gene>
<reference evidence="4" key="1">
    <citation type="submission" date="2019-10" db="EMBL/GenBank/DDBJ databases">
        <authorList>
            <person name="Soares A.E.R."/>
            <person name="Aleixo A."/>
            <person name="Schneider P."/>
            <person name="Miyaki C.Y."/>
            <person name="Schneider M.P."/>
            <person name="Mello C."/>
            <person name="Vasconcelos A.T.R."/>
        </authorList>
    </citation>
    <scope>NUCLEOTIDE SEQUENCE</scope>
    <source>
        <tissue evidence="4">Muscle</tissue>
    </source>
</reference>
<evidence type="ECO:0000259" key="3">
    <source>
        <dbReference type="Pfam" id="PF00711"/>
    </source>
</evidence>
<keyword evidence="1" id="KW-1133">Transmembrane helix</keyword>
<evidence type="ECO:0000256" key="1">
    <source>
        <dbReference type="SAM" id="Phobius"/>
    </source>
</evidence>
<evidence type="ECO:0000256" key="2">
    <source>
        <dbReference type="SAM" id="SignalP"/>
    </source>
</evidence>
<proteinExistence type="predicted"/>
<dbReference type="EMBL" id="WHWB01033227">
    <property type="protein sequence ID" value="KAJ7421284.1"/>
    <property type="molecule type" value="Genomic_DNA"/>
</dbReference>
<keyword evidence="1" id="KW-0472">Membrane</keyword>
<feature type="transmembrane region" description="Helical" evidence="1">
    <location>
        <begin position="239"/>
        <end position="259"/>
    </location>
</feature>
<comment type="caution">
    <text evidence="4">The sequence shown here is derived from an EMBL/GenBank/DDBJ whole genome shotgun (WGS) entry which is preliminary data.</text>
</comment>
<feature type="signal peptide" evidence="2">
    <location>
        <begin position="1"/>
        <end position="20"/>
    </location>
</feature>
<dbReference type="Pfam" id="PF00711">
    <property type="entry name" value="Defensin_beta"/>
    <property type="match status" value="1"/>
</dbReference>
<feature type="domain" description="Beta-defensin-like" evidence="3">
    <location>
        <begin position="29"/>
        <end position="61"/>
    </location>
</feature>
<evidence type="ECO:0000313" key="4">
    <source>
        <dbReference type="EMBL" id="KAJ7421284.1"/>
    </source>
</evidence>
<dbReference type="Proteomes" id="UP001145742">
    <property type="component" value="Unassembled WGS sequence"/>
</dbReference>
<organism evidence="4 5">
    <name type="scientific">Willisornis vidua</name>
    <name type="common">Xingu scale-backed antbird</name>
    <dbReference type="NCBI Taxonomy" id="1566151"/>
    <lineage>
        <taxon>Eukaryota</taxon>
        <taxon>Metazoa</taxon>
        <taxon>Chordata</taxon>
        <taxon>Craniata</taxon>
        <taxon>Vertebrata</taxon>
        <taxon>Euteleostomi</taxon>
        <taxon>Archelosauria</taxon>
        <taxon>Archosauria</taxon>
        <taxon>Dinosauria</taxon>
        <taxon>Saurischia</taxon>
        <taxon>Theropoda</taxon>
        <taxon>Coelurosauria</taxon>
        <taxon>Aves</taxon>
        <taxon>Neognathae</taxon>
        <taxon>Neoaves</taxon>
        <taxon>Telluraves</taxon>
        <taxon>Australaves</taxon>
        <taxon>Passeriformes</taxon>
        <taxon>Thamnophilidae</taxon>
        <taxon>Willisornis</taxon>
    </lineage>
</organism>
<keyword evidence="1" id="KW-0812">Transmembrane</keyword>
<protein>
    <recommendedName>
        <fullName evidence="3">Beta-defensin-like domain-containing protein</fullName>
    </recommendedName>
</protein>
<sequence>MRILPVLCALLLLMLQGATGLSLARGFRQDCERRGGFCSHQSCPPGIGRVGLCSEQEFCCRIPVKSWEKWISHEDPVPTLPLAPPAGAGSFSPVKSQERWISHEDPVPTLPLAPPVGPGCCSPVKSQERWISHEDPVPTLPLAPPVGPGCCRLFPNKPDKALEVKGEFEVNLNASIKEDSVFLGDASSQQDKLEDALDKPCAAKGELETAQHLRYAANGVLVCPLSNPVKAWEVSAMRILYLLFPFFLLLVQGAAVSGVESLKFPSKKPPSLLIPGTIS</sequence>
<keyword evidence="5" id="KW-1185">Reference proteome</keyword>
<dbReference type="SUPFAM" id="SSF57392">
    <property type="entry name" value="Defensin-like"/>
    <property type="match status" value="1"/>
</dbReference>
<accession>A0ABQ9DKI7</accession>
<name>A0ABQ9DKI7_9PASS</name>
<evidence type="ECO:0000313" key="5">
    <source>
        <dbReference type="Proteomes" id="UP001145742"/>
    </source>
</evidence>
<keyword evidence="2" id="KW-0732">Signal</keyword>
<dbReference type="InterPro" id="IPR001855">
    <property type="entry name" value="Defensin_beta-like"/>
</dbReference>
<feature type="chain" id="PRO_5045593091" description="Beta-defensin-like domain-containing protein" evidence="2">
    <location>
        <begin position="21"/>
        <end position="279"/>
    </location>
</feature>